<evidence type="ECO:0000256" key="1">
    <source>
        <dbReference type="ARBA" id="ARBA00023015"/>
    </source>
</evidence>
<protein>
    <submittedName>
        <fullName evidence="5">Helix-turn-helix domain-containing protein</fullName>
    </submittedName>
</protein>
<keyword evidence="2" id="KW-0238">DNA-binding</keyword>
<evidence type="ECO:0000256" key="2">
    <source>
        <dbReference type="ARBA" id="ARBA00023125"/>
    </source>
</evidence>
<dbReference type="EMBL" id="JAQQFN010000021">
    <property type="protein sequence ID" value="MFL9886382.1"/>
    <property type="molecule type" value="Genomic_DNA"/>
</dbReference>
<dbReference type="Proteomes" id="UP001629249">
    <property type="component" value="Unassembled WGS sequence"/>
</dbReference>
<gene>
    <name evidence="5" type="ORF">PQR66_25295</name>
</gene>
<keyword evidence="3" id="KW-0804">Transcription</keyword>
<dbReference type="Pfam" id="PF12833">
    <property type="entry name" value="HTH_18"/>
    <property type="match status" value="1"/>
</dbReference>
<evidence type="ECO:0000313" key="5">
    <source>
        <dbReference type="EMBL" id="MFL9886382.1"/>
    </source>
</evidence>
<dbReference type="InterPro" id="IPR018062">
    <property type="entry name" value="HTH_AraC-typ_CS"/>
</dbReference>
<keyword evidence="6" id="KW-1185">Reference proteome</keyword>
<dbReference type="PANTHER" id="PTHR47893">
    <property type="entry name" value="REGULATORY PROTEIN PCHR"/>
    <property type="match status" value="1"/>
</dbReference>
<evidence type="ECO:0000256" key="3">
    <source>
        <dbReference type="ARBA" id="ARBA00023163"/>
    </source>
</evidence>
<dbReference type="PROSITE" id="PS00041">
    <property type="entry name" value="HTH_ARAC_FAMILY_1"/>
    <property type="match status" value="1"/>
</dbReference>
<feature type="domain" description="HTH araC/xylS-type" evidence="4">
    <location>
        <begin position="213"/>
        <end position="314"/>
    </location>
</feature>
<accession>A0ABW8ZU02</accession>
<dbReference type="Gene3D" id="1.10.10.60">
    <property type="entry name" value="Homeodomain-like"/>
    <property type="match status" value="1"/>
</dbReference>
<proteinExistence type="predicted"/>
<reference evidence="5 6" key="1">
    <citation type="journal article" date="2024" name="Chem. Sci.">
        <title>Discovery of megapolipeptins by genome mining of a Burkholderiales bacteria collection.</title>
        <authorList>
            <person name="Paulo B.S."/>
            <person name="Recchia M.J.J."/>
            <person name="Lee S."/>
            <person name="Fergusson C.H."/>
            <person name="Romanowski S.B."/>
            <person name="Hernandez A."/>
            <person name="Krull N."/>
            <person name="Liu D.Y."/>
            <person name="Cavanagh H."/>
            <person name="Bos A."/>
            <person name="Gray C.A."/>
            <person name="Murphy B.T."/>
            <person name="Linington R.G."/>
            <person name="Eustaquio A.S."/>
        </authorList>
    </citation>
    <scope>NUCLEOTIDE SEQUENCE [LARGE SCALE GENOMIC DNA]</scope>
    <source>
        <strain evidence="5 6">RL16-012-BIC-B</strain>
    </source>
</reference>
<keyword evidence="1" id="KW-0805">Transcription regulation</keyword>
<dbReference type="RefSeq" id="WP_408333385.1">
    <property type="nucleotide sequence ID" value="NZ_JAQQFH010000036.1"/>
</dbReference>
<evidence type="ECO:0000313" key="6">
    <source>
        <dbReference type="Proteomes" id="UP001629249"/>
    </source>
</evidence>
<evidence type="ECO:0000259" key="4">
    <source>
        <dbReference type="PROSITE" id="PS01124"/>
    </source>
</evidence>
<comment type="caution">
    <text evidence="5">The sequence shown here is derived from an EMBL/GenBank/DDBJ whole genome shotgun (WGS) entry which is preliminary data.</text>
</comment>
<dbReference type="SMART" id="SM00342">
    <property type="entry name" value="HTH_ARAC"/>
    <property type="match status" value="1"/>
</dbReference>
<dbReference type="InterPro" id="IPR053142">
    <property type="entry name" value="PchR_regulatory_protein"/>
</dbReference>
<organism evidence="5 6">
    <name type="scientific">Paraburkholderia agricolaris</name>
    <dbReference type="NCBI Taxonomy" id="2152888"/>
    <lineage>
        <taxon>Bacteria</taxon>
        <taxon>Pseudomonadati</taxon>
        <taxon>Pseudomonadota</taxon>
        <taxon>Betaproteobacteria</taxon>
        <taxon>Burkholderiales</taxon>
        <taxon>Burkholderiaceae</taxon>
        <taxon>Paraburkholderia</taxon>
    </lineage>
</organism>
<sequence>MGNYYSVQQFSDADEHAQSLVETDQSYFQIESGPFQSTLRQFDLDGLHLFAECSNRRVVQCGQISAGSIGLAWTTLAGAAPTSRGREIDELSIMVARSGEDWVLHVPPGTEIVGVTMSADEFDRLAESLGLTTLQYGLRHSQFTPGSNRSTYALSALRSRIDVLKSNAASLADAGPRAMARKQLLDDLFCTLSESSSSSRFDVTRLTYSDIVKRSQEIALGNAEYPTSVLDLCSELRICRRTLQKSFLQVTGQSPSSYLRAVRLCGVRRLLRSTLANQMTIANAAARWGFFHLGNFASDYRRLFGELPSRTPRFAS</sequence>
<dbReference type="PROSITE" id="PS01124">
    <property type="entry name" value="HTH_ARAC_FAMILY_2"/>
    <property type="match status" value="1"/>
</dbReference>
<dbReference type="PANTHER" id="PTHR47893:SF1">
    <property type="entry name" value="REGULATORY PROTEIN PCHR"/>
    <property type="match status" value="1"/>
</dbReference>
<dbReference type="InterPro" id="IPR018060">
    <property type="entry name" value="HTH_AraC"/>
</dbReference>
<name>A0ABW8ZU02_9BURK</name>